<keyword evidence="3" id="KW-1185">Reference proteome</keyword>
<reference evidence="2 3" key="1">
    <citation type="submission" date="2013-01" db="EMBL/GenBank/DDBJ databases">
        <title>Whole genome shotgun sequence of Gordonia soli NBRC 108243.</title>
        <authorList>
            <person name="Isaki-Nakamura S."/>
            <person name="Hosoyama A."/>
            <person name="Tsuchikane K."/>
            <person name="Ando Y."/>
            <person name="Baba S."/>
            <person name="Ohji S."/>
            <person name="Hamada M."/>
            <person name="Tamura T."/>
            <person name="Yamazoe A."/>
            <person name="Yamazaki S."/>
            <person name="Fujita N."/>
        </authorList>
    </citation>
    <scope>NUCLEOTIDE SEQUENCE [LARGE SCALE GENOMIC DNA]</scope>
    <source>
        <strain evidence="2 3">NBRC 108243</strain>
    </source>
</reference>
<proteinExistence type="predicted"/>
<gene>
    <name evidence="2" type="ORF">GS4_06_00950</name>
</gene>
<feature type="transmembrane region" description="Helical" evidence="1">
    <location>
        <begin position="12"/>
        <end position="38"/>
    </location>
</feature>
<dbReference type="AlphaFoldDB" id="M0QFK8"/>
<evidence type="ECO:0000256" key="1">
    <source>
        <dbReference type="SAM" id="Phobius"/>
    </source>
</evidence>
<evidence type="ECO:0000313" key="2">
    <source>
        <dbReference type="EMBL" id="GAC67249.1"/>
    </source>
</evidence>
<dbReference type="eggNOG" id="ENOG50341AY">
    <property type="taxonomic scope" value="Bacteria"/>
</dbReference>
<accession>M0QFK8</accession>
<keyword evidence="1" id="KW-0472">Membrane</keyword>
<feature type="transmembrane region" description="Helical" evidence="1">
    <location>
        <begin position="100"/>
        <end position="117"/>
    </location>
</feature>
<keyword evidence="1" id="KW-1133">Transmembrane helix</keyword>
<protein>
    <submittedName>
        <fullName evidence="2">Uncharacterized protein</fullName>
    </submittedName>
</protein>
<comment type="caution">
    <text evidence="2">The sequence shown here is derived from an EMBL/GenBank/DDBJ whole genome shotgun (WGS) entry which is preliminary data.</text>
</comment>
<keyword evidence="1" id="KW-0812">Transmembrane</keyword>
<name>M0QFK8_9ACTN</name>
<dbReference type="EMBL" id="BANX01000006">
    <property type="protein sequence ID" value="GAC67249.1"/>
    <property type="molecule type" value="Genomic_DNA"/>
</dbReference>
<sequence>MRPDRPPDRSGMVPLVIVAWVLVIALVAVTAIVIAFHLDPVRDVLATDLTSDRPDATPEDVSRTVGLALIIGAAVAAVVVVLSIVGALRLLDSRRSARTLLSAATLLLVVGAIGFYLTTAPSRSALAEAGIATVVQYAVPLAAVLAVIAASITAVPAFSRTLR</sequence>
<organism evidence="2 3">
    <name type="scientific">Gordonia soli NBRC 108243</name>
    <dbReference type="NCBI Taxonomy" id="1223545"/>
    <lineage>
        <taxon>Bacteria</taxon>
        <taxon>Bacillati</taxon>
        <taxon>Actinomycetota</taxon>
        <taxon>Actinomycetes</taxon>
        <taxon>Mycobacteriales</taxon>
        <taxon>Gordoniaceae</taxon>
        <taxon>Gordonia</taxon>
    </lineage>
</organism>
<evidence type="ECO:0000313" key="3">
    <source>
        <dbReference type="Proteomes" id="UP000011666"/>
    </source>
</evidence>
<feature type="transmembrane region" description="Helical" evidence="1">
    <location>
        <begin position="137"/>
        <end position="158"/>
    </location>
</feature>
<feature type="transmembrane region" description="Helical" evidence="1">
    <location>
        <begin position="65"/>
        <end position="88"/>
    </location>
</feature>
<dbReference type="Proteomes" id="UP000011666">
    <property type="component" value="Unassembled WGS sequence"/>
</dbReference>